<dbReference type="Proteomes" id="UP000887116">
    <property type="component" value="Unassembled WGS sequence"/>
</dbReference>
<keyword evidence="2" id="KW-1185">Reference proteome</keyword>
<dbReference type="EMBL" id="BMAO01020310">
    <property type="protein sequence ID" value="GFQ66467.1"/>
    <property type="molecule type" value="Genomic_DNA"/>
</dbReference>
<evidence type="ECO:0000313" key="1">
    <source>
        <dbReference type="EMBL" id="GFQ66467.1"/>
    </source>
</evidence>
<organism evidence="1 2">
    <name type="scientific">Trichonephila clavata</name>
    <name type="common">Joro spider</name>
    <name type="synonym">Nephila clavata</name>
    <dbReference type="NCBI Taxonomy" id="2740835"/>
    <lineage>
        <taxon>Eukaryota</taxon>
        <taxon>Metazoa</taxon>
        <taxon>Ecdysozoa</taxon>
        <taxon>Arthropoda</taxon>
        <taxon>Chelicerata</taxon>
        <taxon>Arachnida</taxon>
        <taxon>Araneae</taxon>
        <taxon>Araneomorphae</taxon>
        <taxon>Entelegynae</taxon>
        <taxon>Araneoidea</taxon>
        <taxon>Nephilidae</taxon>
        <taxon>Trichonephila</taxon>
    </lineage>
</organism>
<reference evidence="1" key="1">
    <citation type="submission" date="2020-07" db="EMBL/GenBank/DDBJ databases">
        <title>Multicomponent nature underlies the extraordinary mechanical properties of spider dragline silk.</title>
        <authorList>
            <person name="Kono N."/>
            <person name="Nakamura H."/>
            <person name="Mori M."/>
            <person name="Yoshida Y."/>
            <person name="Ohtoshi R."/>
            <person name="Malay A.D."/>
            <person name="Moran D.A.P."/>
            <person name="Tomita M."/>
            <person name="Numata K."/>
            <person name="Arakawa K."/>
        </authorList>
    </citation>
    <scope>NUCLEOTIDE SEQUENCE</scope>
</reference>
<evidence type="ECO:0000313" key="2">
    <source>
        <dbReference type="Proteomes" id="UP000887116"/>
    </source>
</evidence>
<protein>
    <submittedName>
        <fullName evidence="1">Uncharacterized protein</fullName>
    </submittedName>
</protein>
<sequence length="111" mass="12815">MYTLLSMPPLSHHLELLVIPIGRTWQGRQPIPTTPRTREHRMPVQDLKAQISHSLSSSHFSAKPEAARRTDLKRGRIIHLWPSTSYCDLLTNIRLITGLENQLIKYARKIL</sequence>
<gene>
    <name evidence="1" type="ORF">TNCT_430331</name>
</gene>
<name>A0A8X6H3M4_TRICU</name>
<comment type="caution">
    <text evidence="1">The sequence shown here is derived from an EMBL/GenBank/DDBJ whole genome shotgun (WGS) entry which is preliminary data.</text>
</comment>
<accession>A0A8X6H3M4</accession>
<proteinExistence type="predicted"/>
<dbReference type="AlphaFoldDB" id="A0A8X6H3M4"/>